<accession>A0A0H1BKN0</accession>
<evidence type="ECO:0000313" key="2">
    <source>
        <dbReference type="Proteomes" id="UP000053573"/>
    </source>
</evidence>
<reference evidence="2" key="1">
    <citation type="journal article" date="2015" name="PLoS Genet.">
        <title>The dynamic genome and transcriptome of the human fungal pathogen Blastomyces and close relative Emmonsia.</title>
        <authorList>
            <person name="Munoz J.F."/>
            <person name="Gauthier G.M."/>
            <person name="Desjardins C.A."/>
            <person name="Gallo J.E."/>
            <person name="Holder J."/>
            <person name="Sullivan T.D."/>
            <person name="Marty A.J."/>
            <person name="Carmen J.C."/>
            <person name="Chen Z."/>
            <person name="Ding L."/>
            <person name="Gujja S."/>
            <person name="Magrini V."/>
            <person name="Misas E."/>
            <person name="Mitreva M."/>
            <person name="Priest M."/>
            <person name="Saif S."/>
            <person name="Whiston E.A."/>
            <person name="Young S."/>
            <person name="Zeng Q."/>
            <person name="Goldman W.E."/>
            <person name="Mardis E.R."/>
            <person name="Taylor J.W."/>
            <person name="McEwen J.G."/>
            <person name="Clay O.K."/>
            <person name="Klein B.S."/>
            <person name="Cuomo C.A."/>
        </authorList>
    </citation>
    <scope>NUCLEOTIDE SEQUENCE [LARGE SCALE GENOMIC DNA]</scope>
    <source>
        <strain evidence="2">UAMH 139</strain>
    </source>
</reference>
<evidence type="ECO:0000313" key="1">
    <source>
        <dbReference type="EMBL" id="KLJ12084.1"/>
    </source>
</evidence>
<proteinExistence type="predicted"/>
<keyword evidence="2" id="KW-1185">Reference proteome</keyword>
<comment type="caution">
    <text evidence="1">The sequence shown here is derived from an EMBL/GenBank/DDBJ whole genome shotgun (WGS) entry which is preliminary data.</text>
</comment>
<sequence>KILYKDSESKLYELSVKFSVNIKVNNCELSDNIYNLCTLDIMKNDLIVEMNELTVEDVF</sequence>
<protein>
    <submittedName>
        <fullName evidence="1">Uncharacterized protein</fullName>
    </submittedName>
</protein>
<gene>
    <name evidence="1" type="ORF">EMPG_12793</name>
</gene>
<dbReference type="EMBL" id="LDEV01001173">
    <property type="protein sequence ID" value="KLJ12084.1"/>
    <property type="molecule type" value="Genomic_DNA"/>
</dbReference>
<dbReference type="AlphaFoldDB" id="A0A0H1BKN0"/>
<organism evidence="1 2">
    <name type="scientific">Blastomyces silverae</name>
    <dbReference type="NCBI Taxonomy" id="2060906"/>
    <lineage>
        <taxon>Eukaryota</taxon>
        <taxon>Fungi</taxon>
        <taxon>Dikarya</taxon>
        <taxon>Ascomycota</taxon>
        <taxon>Pezizomycotina</taxon>
        <taxon>Eurotiomycetes</taxon>
        <taxon>Eurotiomycetidae</taxon>
        <taxon>Onygenales</taxon>
        <taxon>Ajellomycetaceae</taxon>
        <taxon>Blastomyces</taxon>
    </lineage>
</organism>
<dbReference type="Proteomes" id="UP000053573">
    <property type="component" value="Unassembled WGS sequence"/>
</dbReference>
<feature type="non-terminal residue" evidence="1">
    <location>
        <position position="1"/>
    </location>
</feature>
<name>A0A0H1BKN0_9EURO</name>